<evidence type="ECO:0000313" key="12">
    <source>
        <dbReference type="EMBL" id="UUX49361.1"/>
    </source>
</evidence>
<dbReference type="KEGG" id="naci:NUH88_18415"/>
<dbReference type="AlphaFoldDB" id="A0A9J7AS27"/>
<dbReference type="EMBL" id="CP102480">
    <property type="protein sequence ID" value="UUX49361.1"/>
    <property type="molecule type" value="Genomic_DNA"/>
</dbReference>
<keyword evidence="13" id="KW-1185">Reference proteome</keyword>
<dbReference type="SUPFAM" id="SSF52540">
    <property type="entry name" value="P-loop containing nucleoside triphosphate hydrolases"/>
    <property type="match status" value="2"/>
</dbReference>
<dbReference type="FunFam" id="3.30.300.20:FF:000004">
    <property type="entry name" value="GTPase Der"/>
    <property type="match status" value="1"/>
</dbReference>
<evidence type="ECO:0000256" key="6">
    <source>
        <dbReference type="ARBA" id="ARBA00023134"/>
    </source>
</evidence>
<dbReference type="CDD" id="cd01895">
    <property type="entry name" value="EngA2"/>
    <property type="match status" value="1"/>
</dbReference>
<dbReference type="InterPro" id="IPR005225">
    <property type="entry name" value="Small_GTP-bd"/>
</dbReference>
<keyword evidence="5 8" id="KW-0547">Nucleotide-binding</keyword>
<feature type="domain" description="EngA-type G" evidence="11">
    <location>
        <begin position="3"/>
        <end position="167"/>
    </location>
</feature>
<feature type="binding site" evidence="8">
    <location>
        <begin position="9"/>
        <end position="16"/>
    </location>
    <ligand>
        <name>GTP</name>
        <dbReference type="ChEBI" id="CHEBI:37565"/>
        <label>1</label>
    </ligand>
</feature>
<evidence type="ECO:0000256" key="5">
    <source>
        <dbReference type="ARBA" id="ARBA00022741"/>
    </source>
</evidence>
<dbReference type="PANTHER" id="PTHR43834">
    <property type="entry name" value="GTPASE DER"/>
    <property type="match status" value="1"/>
</dbReference>
<dbReference type="Gene3D" id="3.30.300.20">
    <property type="match status" value="1"/>
</dbReference>
<dbReference type="RefSeq" id="WP_257767952.1">
    <property type="nucleotide sequence ID" value="NZ_CP102480.1"/>
</dbReference>
<dbReference type="HAMAP" id="MF_00195">
    <property type="entry name" value="GTPase_Der"/>
    <property type="match status" value="1"/>
</dbReference>
<organism evidence="12 13">
    <name type="scientific">Nisaea acidiphila</name>
    <dbReference type="NCBI Taxonomy" id="1862145"/>
    <lineage>
        <taxon>Bacteria</taxon>
        <taxon>Pseudomonadati</taxon>
        <taxon>Pseudomonadota</taxon>
        <taxon>Alphaproteobacteria</taxon>
        <taxon>Rhodospirillales</taxon>
        <taxon>Thalassobaculaceae</taxon>
        <taxon>Nisaea</taxon>
    </lineage>
</organism>
<dbReference type="CDD" id="cd01894">
    <property type="entry name" value="EngA1"/>
    <property type="match status" value="1"/>
</dbReference>
<dbReference type="Pfam" id="PF01926">
    <property type="entry name" value="MMR_HSR1"/>
    <property type="match status" value="2"/>
</dbReference>
<evidence type="ECO:0000313" key="13">
    <source>
        <dbReference type="Proteomes" id="UP001060336"/>
    </source>
</evidence>
<feature type="binding site" evidence="8">
    <location>
        <begin position="257"/>
        <end position="261"/>
    </location>
    <ligand>
        <name>GTP</name>
        <dbReference type="ChEBI" id="CHEBI:37565"/>
        <label>2</label>
    </ligand>
</feature>
<sequence length="471" mass="52593">MSFTVAIIGRPNVGKSTLFNRLVGKRIAIVDDQPGVTRDRREGEGRVGDLSFRLFDTAGLEDAENESLEGRMRLQTEAAVSEADAVLFVIDARAGVTPLDDHFARWLRREKQKVILVANKCEGKAGAPGLYEAFGLGLGDPVPLSAEHGEGLGELYDALNEFAPEEAHDDYAALDAAAEESDDIIDESPDGAETWRDAKAPDTIRLAIVGRPNVGKSTFVNALLGEDRMLTGPEAGITRDAIESDWVFEGQPFKLFDTAGLRRRSKVTQRLEYLSGEDTRRAIQFAHVVVLMLDATTMLEKQDLTIARMVVEEGRALVIAANKWDIVENREKALGHLRDRLQTSLPQVKGIPYITISAERGRNLDKLLKAVVDTYDTWNRRVSTSRLNRWLQDMTAMHPPPLAKGRRIKLRYMTQIKTRPPTFAAFVSQPTELPDAYTRYLVNGLRETFKLTAVPIRFYLRGSKNPYVKDE</sequence>
<evidence type="ECO:0000256" key="1">
    <source>
        <dbReference type="ARBA" id="ARBA00008279"/>
    </source>
</evidence>
<dbReference type="InterPro" id="IPR027417">
    <property type="entry name" value="P-loop_NTPase"/>
</dbReference>
<dbReference type="Proteomes" id="UP001060336">
    <property type="component" value="Chromosome"/>
</dbReference>
<dbReference type="PANTHER" id="PTHR43834:SF6">
    <property type="entry name" value="GTPASE DER"/>
    <property type="match status" value="1"/>
</dbReference>
<name>A0A9J7AS27_9PROT</name>
<proteinExistence type="inferred from homology"/>
<dbReference type="PRINTS" id="PR00326">
    <property type="entry name" value="GTP1OBG"/>
</dbReference>
<feature type="binding site" evidence="8">
    <location>
        <begin position="56"/>
        <end position="60"/>
    </location>
    <ligand>
        <name>GTP</name>
        <dbReference type="ChEBI" id="CHEBI:37565"/>
        <label>1</label>
    </ligand>
</feature>
<accession>A0A9J7AS27</accession>
<comment type="subunit">
    <text evidence="8">Associates with the 50S ribosomal subunit.</text>
</comment>
<dbReference type="NCBIfam" id="TIGR03594">
    <property type="entry name" value="GTPase_EngA"/>
    <property type="match status" value="1"/>
</dbReference>
<dbReference type="InterPro" id="IPR016484">
    <property type="entry name" value="GTPase_Der"/>
</dbReference>
<dbReference type="Pfam" id="PF14714">
    <property type="entry name" value="KH_dom-like"/>
    <property type="match status" value="1"/>
</dbReference>
<protein>
    <recommendedName>
        <fullName evidence="2 8">GTPase Der</fullName>
    </recommendedName>
    <alternativeName>
        <fullName evidence="7 8">GTP-binding protein EngA</fullName>
    </alternativeName>
</protein>
<feature type="domain" description="EngA-type G" evidence="11">
    <location>
        <begin position="204"/>
        <end position="379"/>
    </location>
</feature>
<evidence type="ECO:0000259" key="11">
    <source>
        <dbReference type="PROSITE" id="PS51712"/>
    </source>
</evidence>
<keyword evidence="12" id="KW-0378">Hydrolase</keyword>
<dbReference type="InterPro" id="IPR032859">
    <property type="entry name" value="KH_dom-like"/>
</dbReference>
<dbReference type="GO" id="GO:0016787">
    <property type="term" value="F:hydrolase activity"/>
    <property type="evidence" value="ECO:0007669"/>
    <property type="project" value="UniProtKB-KW"/>
</dbReference>
<evidence type="ECO:0000256" key="7">
    <source>
        <dbReference type="ARBA" id="ARBA00032345"/>
    </source>
</evidence>
<dbReference type="InterPro" id="IPR015946">
    <property type="entry name" value="KH_dom-like_a/b"/>
</dbReference>
<reference evidence="12" key="1">
    <citation type="submission" date="2022-08" db="EMBL/GenBank/DDBJ databases">
        <title>Nisaea acidiphila sp. nov., isolated from a marine algal debris and emended description of the genus Nisaea Urios et al. 2008.</title>
        <authorList>
            <person name="Kwon K."/>
        </authorList>
    </citation>
    <scope>NUCLEOTIDE SEQUENCE</scope>
    <source>
        <strain evidence="12">MEBiC11861</strain>
    </source>
</reference>
<evidence type="ECO:0000256" key="9">
    <source>
        <dbReference type="PROSITE-ProRule" id="PRU01049"/>
    </source>
</evidence>
<evidence type="ECO:0000256" key="8">
    <source>
        <dbReference type="HAMAP-Rule" id="MF_00195"/>
    </source>
</evidence>
<dbReference type="Gene3D" id="3.40.50.300">
    <property type="entry name" value="P-loop containing nucleotide triphosphate hydrolases"/>
    <property type="match status" value="2"/>
</dbReference>
<feature type="binding site" evidence="8">
    <location>
        <begin position="210"/>
        <end position="217"/>
    </location>
    <ligand>
        <name>GTP</name>
        <dbReference type="ChEBI" id="CHEBI:37565"/>
        <label>2</label>
    </ligand>
</feature>
<dbReference type="GO" id="GO:0005525">
    <property type="term" value="F:GTP binding"/>
    <property type="evidence" value="ECO:0007669"/>
    <property type="project" value="UniProtKB-UniRule"/>
</dbReference>
<comment type="function">
    <text evidence="8 10">GTPase that plays an essential role in the late steps of ribosome biogenesis.</text>
</comment>
<evidence type="ECO:0000256" key="3">
    <source>
        <dbReference type="ARBA" id="ARBA00022517"/>
    </source>
</evidence>
<evidence type="ECO:0000256" key="2">
    <source>
        <dbReference type="ARBA" id="ARBA00020953"/>
    </source>
</evidence>
<keyword evidence="6 8" id="KW-0342">GTP-binding</keyword>
<comment type="similarity">
    <text evidence="1 8 9 10">Belongs to the TRAFAC class TrmE-Era-EngA-EngB-Septin-like GTPase superfamily. EngA (Der) GTPase family.</text>
</comment>
<keyword evidence="3 8" id="KW-0690">Ribosome biogenesis</keyword>
<keyword evidence="4 10" id="KW-0677">Repeat</keyword>
<feature type="binding site" evidence="8">
    <location>
        <begin position="322"/>
        <end position="325"/>
    </location>
    <ligand>
        <name>GTP</name>
        <dbReference type="ChEBI" id="CHEBI:37565"/>
        <label>2</label>
    </ligand>
</feature>
<dbReference type="GO" id="GO:0042254">
    <property type="term" value="P:ribosome biogenesis"/>
    <property type="evidence" value="ECO:0007669"/>
    <property type="project" value="UniProtKB-KW"/>
</dbReference>
<dbReference type="NCBIfam" id="TIGR00231">
    <property type="entry name" value="small_GTP"/>
    <property type="match status" value="2"/>
</dbReference>
<dbReference type="InterPro" id="IPR031166">
    <property type="entry name" value="G_ENGA"/>
</dbReference>
<dbReference type="PIRSF" id="PIRSF006485">
    <property type="entry name" value="GTP-binding_EngA"/>
    <property type="match status" value="1"/>
</dbReference>
<evidence type="ECO:0000256" key="4">
    <source>
        <dbReference type="ARBA" id="ARBA00022737"/>
    </source>
</evidence>
<evidence type="ECO:0000256" key="10">
    <source>
        <dbReference type="RuleBase" id="RU004481"/>
    </source>
</evidence>
<gene>
    <name evidence="8 12" type="primary">der</name>
    <name evidence="12" type="ORF">NUH88_18415</name>
</gene>
<dbReference type="FunFam" id="3.40.50.300:FF:000057">
    <property type="entry name" value="GTPase Der"/>
    <property type="match status" value="1"/>
</dbReference>
<dbReference type="PROSITE" id="PS51712">
    <property type="entry name" value="G_ENGA"/>
    <property type="match status" value="2"/>
</dbReference>
<feature type="binding site" evidence="8">
    <location>
        <begin position="119"/>
        <end position="122"/>
    </location>
    <ligand>
        <name>GTP</name>
        <dbReference type="ChEBI" id="CHEBI:37565"/>
        <label>1</label>
    </ligand>
</feature>
<dbReference type="InterPro" id="IPR006073">
    <property type="entry name" value="GTP-bd"/>
</dbReference>